<evidence type="ECO:0000313" key="2">
    <source>
        <dbReference type="EMBL" id="PWJ60077.1"/>
    </source>
</evidence>
<dbReference type="Pfam" id="PF01738">
    <property type="entry name" value="DLH"/>
    <property type="match status" value="1"/>
</dbReference>
<feature type="domain" description="Dienelactone hydrolase" evidence="1">
    <location>
        <begin position="115"/>
        <end position="245"/>
    </location>
</feature>
<dbReference type="SUPFAM" id="SSF53474">
    <property type="entry name" value="alpha/beta-Hydrolases"/>
    <property type="match status" value="1"/>
</dbReference>
<protein>
    <submittedName>
        <fullName evidence="2">Dienelactone hydrolase family protein</fullName>
    </submittedName>
</protein>
<evidence type="ECO:0000259" key="1">
    <source>
        <dbReference type="Pfam" id="PF01738"/>
    </source>
</evidence>
<dbReference type="GO" id="GO:0016787">
    <property type="term" value="F:hydrolase activity"/>
    <property type="evidence" value="ECO:0007669"/>
    <property type="project" value="UniProtKB-KW"/>
</dbReference>
<dbReference type="EMBL" id="QGDT01000001">
    <property type="protein sequence ID" value="PWJ60077.1"/>
    <property type="molecule type" value="Genomic_DNA"/>
</dbReference>
<keyword evidence="2" id="KW-0378">Hydrolase</keyword>
<dbReference type="PANTHER" id="PTHR22946:SF0">
    <property type="entry name" value="DIENELACTONE HYDROLASE DOMAIN-CONTAINING PROTEIN"/>
    <property type="match status" value="1"/>
</dbReference>
<sequence>MVNMLRQYHTFYALLMKMDNFKSKCFVPIFSFVLLLCGCAVDGTAQSNAVHDANQNRAGNNEGFWDSKVLFGKPDSKSLQISSGVQSLLFKSVDYKGKSTEVFAYYSDPDMLNGKTSQKKFPGVVLLHGGGGKAFQEWVEKWAAEGYAAIAIDFGGKDGNGNRLENAGPAQGAEEKFTNIANGPLTDVWTYHAVASSILAHSWLRAQPKVDSSMTFVTGISWGGYLTCIVGSVDHRFKAAVPVYGCGYYGESDVFKKDLNQLSGGFREKWLQYFDPSVYLPHSQVKFLFINGNKDRFYNVIPYSKSYSLVSEKNRRVCIKPDMLHSHPRGWEPLEIRSFFDHLAYGYADLPSLNDIRMGEGSISASYNAPVTLANASFYYTSDTLSTNENRKWQSVKAEIDPDSKKISCKMPEEGFAYGFFSIKDHRSVSASSEFVINGRVE</sequence>
<dbReference type="InterPro" id="IPR029058">
    <property type="entry name" value="AB_hydrolase_fold"/>
</dbReference>
<comment type="caution">
    <text evidence="2">The sequence shown here is derived from an EMBL/GenBank/DDBJ whole genome shotgun (WGS) entry which is preliminary data.</text>
</comment>
<dbReference type="Gene3D" id="3.40.50.1820">
    <property type="entry name" value="alpha/beta hydrolase"/>
    <property type="match status" value="1"/>
</dbReference>
<dbReference type="Proteomes" id="UP000245880">
    <property type="component" value="Unassembled WGS sequence"/>
</dbReference>
<dbReference type="InterPro" id="IPR002925">
    <property type="entry name" value="Dienelactn_hydro"/>
</dbReference>
<keyword evidence="3" id="KW-1185">Reference proteome</keyword>
<reference evidence="2 3" key="1">
    <citation type="submission" date="2018-03" db="EMBL/GenBank/DDBJ databases">
        <title>Genomic Encyclopedia of Archaeal and Bacterial Type Strains, Phase II (KMG-II): from individual species to whole genera.</title>
        <authorList>
            <person name="Goeker M."/>
        </authorList>
    </citation>
    <scope>NUCLEOTIDE SEQUENCE [LARGE SCALE GENOMIC DNA]</scope>
    <source>
        <strain evidence="2 3">DSM 100346</strain>
    </source>
</reference>
<evidence type="ECO:0000313" key="3">
    <source>
        <dbReference type="Proteomes" id="UP000245880"/>
    </source>
</evidence>
<dbReference type="PANTHER" id="PTHR22946">
    <property type="entry name" value="DIENELACTONE HYDROLASE DOMAIN-CONTAINING PROTEIN-RELATED"/>
    <property type="match status" value="1"/>
</dbReference>
<dbReference type="InterPro" id="IPR050261">
    <property type="entry name" value="FrsA_esterase"/>
</dbReference>
<organism evidence="2 3">
    <name type="scientific">Dyadobacter jejuensis</name>
    <dbReference type="NCBI Taxonomy" id="1082580"/>
    <lineage>
        <taxon>Bacteria</taxon>
        <taxon>Pseudomonadati</taxon>
        <taxon>Bacteroidota</taxon>
        <taxon>Cytophagia</taxon>
        <taxon>Cytophagales</taxon>
        <taxon>Spirosomataceae</taxon>
        <taxon>Dyadobacter</taxon>
    </lineage>
</organism>
<dbReference type="AlphaFoldDB" id="A0A316BC74"/>
<name>A0A316BC74_9BACT</name>
<proteinExistence type="predicted"/>
<gene>
    <name evidence="2" type="ORF">CLV98_101253</name>
</gene>
<accession>A0A316BC74</accession>